<evidence type="ECO:0000313" key="2">
    <source>
        <dbReference type="EMBL" id="VDP21704.1"/>
    </source>
</evidence>
<evidence type="ECO:0000313" key="3">
    <source>
        <dbReference type="Proteomes" id="UP000277204"/>
    </source>
</evidence>
<accession>A0A183MKW2</accession>
<sequence>MEEARSSNTTRRTPTPTTTVDGETLEQVESFMYLNSMIDEPGGSDEDVKARIEKSQCIGDNNNNHNDNNNNKEP</sequence>
<feature type="compositionally biased region" description="Low complexity" evidence="1">
    <location>
        <begin position="9"/>
        <end position="19"/>
    </location>
</feature>
<keyword evidence="3" id="KW-1185">Reference proteome</keyword>
<gene>
    <name evidence="2" type="ORF">SMRZ_LOCUS16687</name>
</gene>
<dbReference type="Proteomes" id="UP000277204">
    <property type="component" value="Unassembled WGS sequence"/>
</dbReference>
<organism evidence="2 3">
    <name type="scientific">Schistosoma margrebowiei</name>
    <dbReference type="NCBI Taxonomy" id="48269"/>
    <lineage>
        <taxon>Eukaryota</taxon>
        <taxon>Metazoa</taxon>
        <taxon>Spiralia</taxon>
        <taxon>Lophotrochozoa</taxon>
        <taxon>Platyhelminthes</taxon>
        <taxon>Trematoda</taxon>
        <taxon>Digenea</taxon>
        <taxon>Strigeidida</taxon>
        <taxon>Schistosomatoidea</taxon>
        <taxon>Schistosomatidae</taxon>
        <taxon>Schistosoma</taxon>
    </lineage>
</organism>
<feature type="region of interest" description="Disordered" evidence="1">
    <location>
        <begin position="1"/>
        <end position="21"/>
    </location>
</feature>
<feature type="compositionally biased region" description="Low complexity" evidence="1">
    <location>
        <begin position="60"/>
        <end position="74"/>
    </location>
</feature>
<protein>
    <submittedName>
        <fullName evidence="2">Uncharacterized protein</fullName>
    </submittedName>
</protein>
<dbReference type="AlphaFoldDB" id="A0A183MKW2"/>
<dbReference type="EMBL" id="UZAI01017198">
    <property type="protein sequence ID" value="VDP21704.1"/>
    <property type="molecule type" value="Genomic_DNA"/>
</dbReference>
<proteinExistence type="predicted"/>
<evidence type="ECO:0000256" key="1">
    <source>
        <dbReference type="SAM" id="MobiDB-lite"/>
    </source>
</evidence>
<reference evidence="2 3" key="1">
    <citation type="submission" date="2018-11" db="EMBL/GenBank/DDBJ databases">
        <authorList>
            <consortium name="Pathogen Informatics"/>
        </authorList>
    </citation>
    <scope>NUCLEOTIDE SEQUENCE [LARGE SCALE GENOMIC DNA]</scope>
    <source>
        <strain evidence="2 3">Zambia</strain>
    </source>
</reference>
<name>A0A183MKW2_9TREM</name>
<feature type="region of interest" description="Disordered" evidence="1">
    <location>
        <begin position="36"/>
        <end position="74"/>
    </location>
</feature>